<keyword evidence="2" id="KW-0479">Metal-binding</keyword>
<evidence type="ECO:0000256" key="1">
    <source>
        <dbReference type="ARBA" id="ARBA00004123"/>
    </source>
</evidence>
<dbReference type="PROSITE" id="PS00028">
    <property type="entry name" value="ZINC_FINGER_C2H2_1"/>
    <property type="match status" value="4"/>
</dbReference>
<dbReference type="Pfam" id="PF00096">
    <property type="entry name" value="zf-C2H2"/>
    <property type="match status" value="2"/>
</dbReference>
<sequence length="223" mass="25203">MRSHTGERPFPCSKCGWTFKWLGNLKRHEVSKHKGKNLNVTKKSTLPSVQVMNQKVLKSKMSVKKSKANLNIASLKNKNVAKKKFSGKVDGASEKSHVESDILQAAMAMSTTSQGKQLPWRLQRLCRYCGISMPNRRALVIHERRHNLNLPLQCKVCGLSFEFKSYLRKHQLKHVSNFADTAPIFPTIKSYCCSDCKQEFAHENMLAYHRTVAHGDGTSTGTT</sequence>
<evidence type="ECO:0000256" key="4">
    <source>
        <dbReference type="ARBA" id="ARBA00022771"/>
    </source>
</evidence>
<evidence type="ECO:0000256" key="5">
    <source>
        <dbReference type="ARBA" id="ARBA00022833"/>
    </source>
</evidence>
<dbReference type="Ensembl" id="ENSEBUT00000007746.1">
    <property type="protein sequence ID" value="ENSEBUP00000007269.1"/>
    <property type="gene ID" value="ENSEBUG00000004763.1"/>
</dbReference>
<evidence type="ECO:0000259" key="10">
    <source>
        <dbReference type="PROSITE" id="PS50157"/>
    </source>
</evidence>
<evidence type="ECO:0000256" key="3">
    <source>
        <dbReference type="ARBA" id="ARBA00022737"/>
    </source>
</evidence>
<organism evidence="11 12">
    <name type="scientific">Eptatretus burgeri</name>
    <name type="common">Inshore hagfish</name>
    <dbReference type="NCBI Taxonomy" id="7764"/>
    <lineage>
        <taxon>Eukaryota</taxon>
        <taxon>Metazoa</taxon>
        <taxon>Chordata</taxon>
        <taxon>Craniata</taxon>
        <taxon>Vertebrata</taxon>
        <taxon>Cyclostomata</taxon>
        <taxon>Myxini</taxon>
        <taxon>Myxiniformes</taxon>
        <taxon>Myxinidae</taxon>
        <taxon>Eptatretinae</taxon>
        <taxon>Eptatretus</taxon>
    </lineage>
</organism>
<dbReference type="PANTHER" id="PTHR47772:SF11">
    <property type="entry name" value="C2H2-TYPE DOMAIN-CONTAINING PROTEIN"/>
    <property type="match status" value="1"/>
</dbReference>
<reference evidence="11" key="1">
    <citation type="submission" date="2025-08" db="UniProtKB">
        <authorList>
            <consortium name="Ensembl"/>
        </authorList>
    </citation>
    <scope>IDENTIFICATION</scope>
</reference>
<proteinExistence type="predicted"/>
<evidence type="ECO:0000256" key="8">
    <source>
        <dbReference type="ARBA" id="ARBA00023242"/>
    </source>
</evidence>
<evidence type="ECO:0000313" key="12">
    <source>
        <dbReference type="Proteomes" id="UP000694388"/>
    </source>
</evidence>
<dbReference type="AlphaFoldDB" id="A0A8C4NIJ0"/>
<evidence type="ECO:0000256" key="6">
    <source>
        <dbReference type="ARBA" id="ARBA00023015"/>
    </source>
</evidence>
<keyword evidence="6" id="KW-0805">Transcription regulation</keyword>
<dbReference type="SMART" id="SM00355">
    <property type="entry name" value="ZnF_C2H2"/>
    <property type="match status" value="4"/>
</dbReference>
<dbReference type="InterPro" id="IPR013087">
    <property type="entry name" value="Znf_C2H2_type"/>
</dbReference>
<accession>A0A8C4NIJ0</accession>
<evidence type="ECO:0000256" key="9">
    <source>
        <dbReference type="PROSITE-ProRule" id="PRU00042"/>
    </source>
</evidence>
<feature type="domain" description="C2H2-type" evidence="10">
    <location>
        <begin position="191"/>
        <end position="214"/>
    </location>
</feature>
<dbReference type="FunFam" id="3.30.160.60:FF:000688">
    <property type="entry name" value="zinc finger protein 197 isoform X1"/>
    <property type="match status" value="1"/>
</dbReference>
<dbReference type="InterPro" id="IPR036236">
    <property type="entry name" value="Znf_C2H2_sf"/>
</dbReference>
<dbReference type="SUPFAM" id="SSF57667">
    <property type="entry name" value="beta-beta-alpha zinc fingers"/>
    <property type="match status" value="2"/>
</dbReference>
<protein>
    <recommendedName>
        <fullName evidence="10">C2H2-type domain-containing protein</fullName>
    </recommendedName>
</protein>
<reference evidence="11" key="2">
    <citation type="submission" date="2025-09" db="UniProtKB">
        <authorList>
            <consortium name="Ensembl"/>
        </authorList>
    </citation>
    <scope>IDENTIFICATION</scope>
</reference>
<feature type="domain" description="C2H2-type" evidence="10">
    <location>
        <begin position="10"/>
        <end position="38"/>
    </location>
</feature>
<keyword evidence="5" id="KW-0862">Zinc</keyword>
<comment type="subcellular location">
    <subcellularLocation>
        <location evidence="1">Nucleus</location>
    </subcellularLocation>
</comment>
<dbReference type="GO" id="GO:0005634">
    <property type="term" value="C:nucleus"/>
    <property type="evidence" value="ECO:0007669"/>
    <property type="project" value="UniProtKB-SubCell"/>
</dbReference>
<dbReference type="PROSITE" id="PS50157">
    <property type="entry name" value="ZINC_FINGER_C2H2_2"/>
    <property type="match status" value="3"/>
</dbReference>
<dbReference type="Gene3D" id="3.30.160.60">
    <property type="entry name" value="Classic Zinc Finger"/>
    <property type="match status" value="2"/>
</dbReference>
<name>A0A8C4NIJ0_EPTBU</name>
<dbReference type="Proteomes" id="UP000694388">
    <property type="component" value="Unplaced"/>
</dbReference>
<evidence type="ECO:0000313" key="11">
    <source>
        <dbReference type="Ensembl" id="ENSEBUP00000007269.1"/>
    </source>
</evidence>
<dbReference type="InterPro" id="IPR050636">
    <property type="entry name" value="C2H2-ZF_domain-containing"/>
</dbReference>
<keyword evidence="3" id="KW-0677">Repeat</keyword>
<keyword evidence="4 9" id="KW-0863">Zinc-finger</keyword>
<dbReference type="PANTHER" id="PTHR47772">
    <property type="entry name" value="ZINC FINGER PROTEIN 200"/>
    <property type="match status" value="1"/>
</dbReference>
<dbReference type="GO" id="GO:0008270">
    <property type="term" value="F:zinc ion binding"/>
    <property type="evidence" value="ECO:0007669"/>
    <property type="project" value="UniProtKB-KW"/>
</dbReference>
<keyword evidence="8" id="KW-0539">Nucleus</keyword>
<evidence type="ECO:0000256" key="7">
    <source>
        <dbReference type="ARBA" id="ARBA00023163"/>
    </source>
</evidence>
<keyword evidence="12" id="KW-1185">Reference proteome</keyword>
<keyword evidence="7" id="KW-0804">Transcription</keyword>
<feature type="domain" description="C2H2-type" evidence="10">
    <location>
        <begin position="152"/>
        <end position="179"/>
    </location>
</feature>
<evidence type="ECO:0000256" key="2">
    <source>
        <dbReference type="ARBA" id="ARBA00022723"/>
    </source>
</evidence>